<dbReference type="NCBIfam" id="TIGR01640">
    <property type="entry name" value="F_box_assoc_1"/>
    <property type="match status" value="2"/>
</dbReference>
<dbReference type="SUPFAM" id="SSF81383">
    <property type="entry name" value="F-box domain"/>
    <property type="match status" value="2"/>
</dbReference>
<accession>A0A9Q1K5S6</accession>
<dbReference type="InterPro" id="IPR001810">
    <property type="entry name" value="F-box_dom"/>
</dbReference>
<dbReference type="AlphaFoldDB" id="A0A9Q1K5S6"/>
<comment type="caution">
    <text evidence="2">The sequence shown here is derived from an EMBL/GenBank/DDBJ whole genome shotgun (WGS) entry which is preliminary data.</text>
</comment>
<gene>
    <name evidence="2" type="ORF">Cgig2_017348</name>
</gene>
<dbReference type="Pfam" id="PF12937">
    <property type="entry name" value="F-box-like"/>
    <property type="match status" value="1"/>
</dbReference>
<dbReference type="InterPro" id="IPR017451">
    <property type="entry name" value="F-box-assoc_interact_dom"/>
</dbReference>
<protein>
    <recommendedName>
        <fullName evidence="1">F-box domain-containing protein</fullName>
    </recommendedName>
</protein>
<evidence type="ECO:0000313" key="3">
    <source>
        <dbReference type="Proteomes" id="UP001153076"/>
    </source>
</evidence>
<keyword evidence="3" id="KW-1185">Reference proteome</keyword>
<reference evidence="2" key="1">
    <citation type="submission" date="2022-04" db="EMBL/GenBank/DDBJ databases">
        <title>Carnegiea gigantea Genome sequencing and assembly v2.</title>
        <authorList>
            <person name="Copetti D."/>
            <person name="Sanderson M.J."/>
            <person name="Burquez A."/>
            <person name="Wojciechowski M.F."/>
        </authorList>
    </citation>
    <scope>NUCLEOTIDE SEQUENCE</scope>
    <source>
        <strain evidence="2">SGP5-SGP5p</strain>
        <tissue evidence="2">Aerial part</tissue>
    </source>
</reference>
<dbReference type="Pfam" id="PF08268">
    <property type="entry name" value="FBA_3"/>
    <property type="match status" value="2"/>
</dbReference>
<evidence type="ECO:0000259" key="1">
    <source>
        <dbReference type="PROSITE" id="PS50181"/>
    </source>
</evidence>
<dbReference type="InterPro" id="IPR013187">
    <property type="entry name" value="F-box-assoc_dom_typ3"/>
</dbReference>
<name>A0A9Q1K5S6_9CARY</name>
<feature type="domain" description="F-box" evidence="1">
    <location>
        <begin position="36"/>
        <end position="82"/>
    </location>
</feature>
<evidence type="ECO:0000313" key="2">
    <source>
        <dbReference type="EMBL" id="KAJ8436923.1"/>
    </source>
</evidence>
<dbReference type="PANTHER" id="PTHR31672:SF11">
    <property type="entry name" value="F-BOX PROTEIN CPR1-LIKE ISOFORM X2"/>
    <property type="match status" value="1"/>
</dbReference>
<dbReference type="PANTHER" id="PTHR31672">
    <property type="entry name" value="BNACNNG10540D PROTEIN"/>
    <property type="match status" value="1"/>
</dbReference>
<dbReference type="Proteomes" id="UP001153076">
    <property type="component" value="Unassembled WGS sequence"/>
</dbReference>
<proteinExistence type="predicted"/>
<dbReference type="OrthoDB" id="1938527at2759"/>
<dbReference type="EMBL" id="JAKOGI010000323">
    <property type="protein sequence ID" value="KAJ8436923.1"/>
    <property type="molecule type" value="Genomic_DNA"/>
</dbReference>
<organism evidence="2 3">
    <name type="scientific">Carnegiea gigantea</name>
    <dbReference type="NCBI Taxonomy" id="171969"/>
    <lineage>
        <taxon>Eukaryota</taxon>
        <taxon>Viridiplantae</taxon>
        <taxon>Streptophyta</taxon>
        <taxon>Embryophyta</taxon>
        <taxon>Tracheophyta</taxon>
        <taxon>Spermatophyta</taxon>
        <taxon>Magnoliopsida</taxon>
        <taxon>eudicotyledons</taxon>
        <taxon>Gunneridae</taxon>
        <taxon>Pentapetalae</taxon>
        <taxon>Caryophyllales</taxon>
        <taxon>Cactineae</taxon>
        <taxon>Cactaceae</taxon>
        <taxon>Cactoideae</taxon>
        <taxon>Echinocereeae</taxon>
        <taxon>Carnegiea</taxon>
    </lineage>
</organism>
<dbReference type="Pfam" id="PF00646">
    <property type="entry name" value="F-box"/>
    <property type="match status" value="1"/>
</dbReference>
<dbReference type="InterPro" id="IPR050796">
    <property type="entry name" value="SCF_F-box_component"/>
</dbReference>
<sequence>MRTKRKSLIEERYYKIKRANMSFISMVEERVAKLQYSLVPYFPNDLMFRIFLLLPIKSLLRVTCVCKTWYKLINCAEFVEAYNSQAQTTPILLRRVNHERPNIFHVETELNQSENFSIFPFSSSGSSSKFIHFLEIEESKGRITDSNISSSGPVVAASNGLILIISLYRPYWTMSSRRRPRLDWPLIGNDRKAGRLIVMNPMTRKFIGLPLGTLPCTPANHVHESINNESYGLVFSHSKKAYKVVHLFKDKLGFIACEILSLQARSWKAVDGPSEGLLRQFGRAPVSAIGALHWIPEYSPSDYIVSMGADDEKFTVTELPKTLGIHDRLIEMGGFLSFVASLDKGHIEVWILKGLGRVEWVKQHSIHIDAILGHVDNEEFSVPAFALNAKEMVFRRRKQLYSYDFEHEEIREIEMEGAPITAHESFLPHSNNLATWEPLERMSIEVMMMMMMMMAKSGGKKNSNLTRIVQERAKMKAAEEEEKKKKQFPLTQDCVSCILLRLPIDSLQRSTCVCKLWHRLIHNPALIQSHADRSEAVILFQTSAPRSILYSGPPAGKQQQAGFSVEDRLIEPSNFFNRPDIRPWSKLYIHFLEISNGKGVIKDFNISCFGKIVASCNGLILLENQLKTGGLILMNPVTRQLVALPVGTISVSSKRSYAIVFDSSTAEYKVVHLFHDGYDYPCCEILVVGARSWKMVDPPSYGLISWFGYKPVSAIGALHWLPHIDHNDYIVSMETGEEKFKTIKLPKSGRTRDRILEMGGFLCFATHEEMEIDRIDIWALKNLSDENWTKIHYARGCSGLEMIPTFGSRFGGKIIFTRDEDSTLYVYDFQLISMSKIEMRNKERCPSGDSYLPHVNSLVSWEKGGSKID</sequence>
<dbReference type="InterPro" id="IPR036047">
    <property type="entry name" value="F-box-like_dom_sf"/>
</dbReference>
<dbReference type="PROSITE" id="PS50181">
    <property type="entry name" value="FBOX"/>
    <property type="match status" value="1"/>
</dbReference>
<dbReference type="SMART" id="SM00256">
    <property type="entry name" value="FBOX"/>
    <property type="match status" value="2"/>
</dbReference>
<dbReference type="Gene3D" id="1.20.1280.50">
    <property type="match status" value="1"/>
</dbReference>